<dbReference type="SMART" id="SM00054">
    <property type="entry name" value="EFh"/>
    <property type="match status" value="3"/>
</dbReference>
<protein>
    <recommendedName>
        <fullName evidence="7">EF-hand domain-containing protein</fullName>
    </recommendedName>
</protein>
<gene>
    <name evidence="8" type="ORF">RB653_010156</name>
</gene>
<dbReference type="Pfam" id="PF13499">
    <property type="entry name" value="EF-hand_7"/>
    <property type="match status" value="1"/>
</dbReference>
<dbReference type="PANTHER" id="PTHR23055">
    <property type="entry name" value="CALCIUM BINDING PROTEINS"/>
    <property type="match status" value="1"/>
</dbReference>
<feature type="domain" description="EF-hand" evidence="7">
    <location>
        <begin position="62"/>
        <end position="89"/>
    </location>
</feature>
<evidence type="ECO:0000256" key="6">
    <source>
        <dbReference type="ARBA" id="ARBA00023288"/>
    </source>
</evidence>
<dbReference type="EMBL" id="JAVFKY010000006">
    <property type="protein sequence ID" value="KAK5574902.1"/>
    <property type="molecule type" value="Genomic_DNA"/>
</dbReference>
<keyword evidence="2" id="KW-0519">Myristate</keyword>
<dbReference type="Pfam" id="PF13833">
    <property type="entry name" value="EF-hand_8"/>
    <property type="match status" value="1"/>
</dbReference>
<evidence type="ECO:0000256" key="2">
    <source>
        <dbReference type="ARBA" id="ARBA00022707"/>
    </source>
</evidence>
<dbReference type="Gene3D" id="1.10.238.10">
    <property type="entry name" value="EF-hand"/>
    <property type="match status" value="1"/>
</dbReference>
<proteinExistence type="inferred from homology"/>
<evidence type="ECO:0000313" key="9">
    <source>
        <dbReference type="Proteomes" id="UP001344447"/>
    </source>
</evidence>
<keyword evidence="9" id="KW-1185">Reference proteome</keyword>
<evidence type="ECO:0000259" key="7">
    <source>
        <dbReference type="PROSITE" id="PS50222"/>
    </source>
</evidence>
<comment type="caution">
    <text evidence="8">The sequence shown here is derived from an EMBL/GenBank/DDBJ whole genome shotgun (WGS) entry which is preliminary data.</text>
</comment>
<reference evidence="8 9" key="1">
    <citation type="submission" date="2023-11" db="EMBL/GenBank/DDBJ databases">
        <title>Dfirmibasis_genome.</title>
        <authorList>
            <person name="Edelbroek B."/>
            <person name="Kjellin J."/>
            <person name="Jerlstrom-Hultqvist J."/>
            <person name="Soderbom F."/>
        </authorList>
    </citation>
    <scope>NUCLEOTIDE SEQUENCE [LARGE SCALE GENOMIC DNA]</scope>
    <source>
        <strain evidence="8 9">TNS-C-14</strain>
    </source>
</reference>
<accession>A0AAN7TSF2</accession>
<dbReference type="PROSITE" id="PS00018">
    <property type="entry name" value="EF_HAND_1"/>
    <property type="match status" value="2"/>
</dbReference>
<evidence type="ECO:0000256" key="1">
    <source>
        <dbReference type="ARBA" id="ARBA00006049"/>
    </source>
</evidence>
<comment type="similarity">
    <text evidence="1">Belongs to the recoverin family.</text>
</comment>
<feature type="domain" description="EF-hand" evidence="7">
    <location>
        <begin position="149"/>
        <end position="184"/>
    </location>
</feature>
<organism evidence="8 9">
    <name type="scientific">Dictyostelium firmibasis</name>
    <dbReference type="NCBI Taxonomy" id="79012"/>
    <lineage>
        <taxon>Eukaryota</taxon>
        <taxon>Amoebozoa</taxon>
        <taxon>Evosea</taxon>
        <taxon>Eumycetozoa</taxon>
        <taxon>Dictyostelia</taxon>
        <taxon>Dictyosteliales</taxon>
        <taxon>Dictyosteliaceae</taxon>
        <taxon>Dictyostelium</taxon>
    </lineage>
</organism>
<dbReference type="PRINTS" id="PR00450">
    <property type="entry name" value="RECOVERIN"/>
</dbReference>
<evidence type="ECO:0000256" key="5">
    <source>
        <dbReference type="ARBA" id="ARBA00022837"/>
    </source>
</evidence>
<keyword evidence="3" id="KW-0479">Metal-binding</keyword>
<name>A0AAN7TSF2_9MYCE</name>
<dbReference type="GO" id="GO:0005509">
    <property type="term" value="F:calcium ion binding"/>
    <property type="evidence" value="ECO:0007669"/>
    <property type="project" value="InterPro"/>
</dbReference>
<evidence type="ECO:0000313" key="8">
    <source>
        <dbReference type="EMBL" id="KAK5574902.1"/>
    </source>
</evidence>
<evidence type="ECO:0000256" key="4">
    <source>
        <dbReference type="ARBA" id="ARBA00022737"/>
    </source>
</evidence>
<feature type="domain" description="EF-hand" evidence="7">
    <location>
        <begin position="90"/>
        <end position="125"/>
    </location>
</feature>
<dbReference type="InterPro" id="IPR028846">
    <property type="entry name" value="Recoverin"/>
</dbReference>
<dbReference type="PANTHER" id="PTHR23055:SF178">
    <property type="entry name" value="NEUROCALCIN HOMOLOG"/>
    <property type="match status" value="1"/>
</dbReference>
<dbReference type="InterPro" id="IPR018247">
    <property type="entry name" value="EF_Hand_1_Ca_BS"/>
</dbReference>
<keyword evidence="6" id="KW-0449">Lipoprotein</keyword>
<dbReference type="InterPro" id="IPR011992">
    <property type="entry name" value="EF-hand-dom_pair"/>
</dbReference>
<dbReference type="Proteomes" id="UP001344447">
    <property type="component" value="Unassembled WGS sequence"/>
</dbReference>
<dbReference type="SUPFAM" id="SSF47473">
    <property type="entry name" value="EF-hand"/>
    <property type="match status" value="1"/>
</dbReference>
<dbReference type="InterPro" id="IPR002048">
    <property type="entry name" value="EF_hand_dom"/>
</dbReference>
<dbReference type="PROSITE" id="PS50222">
    <property type="entry name" value="EF_HAND_2"/>
    <property type="match status" value="3"/>
</dbReference>
<keyword evidence="4" id="KW-0677">Repeat</keyword>
<evidence type="ECO:0000256" key="3">
    <source>
        <dbReference type="ARBA" id="ARBA00022723"/>
    </source>
</evidence>
<sequence length="205" mass="23028">MGSGESKNFGSIAQQSRLDHADLTLLLKQFNAIAKNGEIKKEDLKRIIEKKYGSDSSLTSILYNLFDRDGDKTINFTEFALAYGFLVNKTLDDVVDTSFHCMDLNGDGNISKGELRAVVMMNKKMQKYIQNDKKVPLDKLTLLPIEISKINQEADDLFLQLDVNKDGGVSKQEFIQLASSSPELKSKLTSYLVRDEALDFFTVSK</sequence>
<dbReference type="AlphaFoldDB" id="A0AAN7TSF2"/>
<keyword evidence="5" id="KW-0106">Calcium</keyword>